<dbReference type="GO" id="GO:0006310">
    <property type="term" value="P:DNA recombination"/>
    <property type="evidence" value="ECO:0007669"/>
    <property type="project" value="UniProtKB-KW"/>
</dbReference>
<evidence type="ECO:0000256" key="2">
    <source>
        <dbReference type="SAM" id="MobiDB-lite"/>
    </source>
</evidence>
<dbReference type="GO" id="GO:0015074">
    <property type="term" value="P:DNA integration"/>
    <property type="evidence" value="ECO:0007669"/>
    <property type="project" value="InterPro"/>
</dbReference>
<protein>
    <recommendedName>
        <fullName evidence="5">Phage integrase family protein</fullName>
    </recommendedName>
</protein>
<feature type="compositionally biased region" description="Polar residues" evidence="2">
    <location>
        <begin position="187"/>
        <end position="197"/>
    </location>
</feature>
<dbReference type="Gene3D" id="1.10.443.10">
    <property type="entry name" value="Intergrase catalytic core"/>
    <property type="match status" value="1"/>
</dbReference>
<evidence type="ECO:0000256" key="1">
    <source>
        <dbReference type="ARBA" id="ARBA00023172"/>
    </source>
</evidence>
<feature type="compositionally biased region" description="Basic residues" evidence="2">
    <location>
        <begin position="1"/>
        <end position="15"/>
    </location>
</feature>
<dbReference type="InterPro" id="IPR011010">
    <property type="entry name" value="DNA_brk_join_enz"/>
</dbReference>
<accession>A0A1I6EWQ3</accession>
<dbReference type="Proteomes" id="UP000198583">
    <property type="component" value="Unassembled WGS sequence"/>
</dbReference>
<name>A0A1I6EWQ3_9PSEU</name>
<sequence length="274" mass="30642">MARTHRTTTRQRRPRPWCPDHRRPHRVSARECAHALARRTQDRVIGPHDHPATVPHHHAAQHLEQHDNEFVFTAEGGTWLWRSTFIRRVLKPAVNGNEGRPLSGVRTVPIRPGLTFHGLRHSHKTWLIAGGAPEIAQARRLGHHLPNATSPDPLPHNQSTAPHPAGGRGAMISQASGRHDDRAGESCSRTAPQAHRNMTNKRSPKIKPEQQETRLTSEFARSDGFYLQVELRGLEPLTLTLPGRYSKVSDLHEQRIPWSASAVNCRSAPLCAVA</sequence>
<dbReference type="GO" id="GO:0003677">
    <property type="term" value="F:DNA binding"/>
    <property type="evidence" value="ECO:0007669"/>
    <property type="project" value="InterPro"/>
</dbReference>
<evidence type="ECO:0000313" key="3">
    <source>
        <dbReference type="EMBL" id="SFR22166.1"/>
    </source>
</evidence>
<dbReference type="InterPro" id="IPR013762">
    <property type="entry name" value="Integrase-like_cat_sf"/>
</dbReference>
<proteinExistence type="predicted"/>
<feature type="region of interest" description="Disordered" evidence="2">
    <location>
        <begin position="144"/>
        <end position="215"/>
    </location>
</feature>
<feature type="region of interest" description="Disordered" evidence="2">
    <location>
        <begin position="1"/>
        <end position="24"/>
    </location>
</feature>
<dbReference type="AlphaFoldDB" id="A0A1I6EWQ3"/>
<organism evidence="3 4">
    <name type="scientific">Lentzea waywayandensis</name>
    <dbReference type="NCBI Taxonomy" id="84724"/>
    <lineage>
        <taxon>Bacteria</taxon>
        <taxon>Bacillati</taxon>
        <taxon>Actinomycetota</taxon>
        <taxon>Actinomycetes</taxon>
        <taxon>Pseudonocardiales</taxon>
        <taxon>Pseudonocardiaceae</taxon>
        <taxon>Lentzea</taxon>
    </lineage>
</organism>
<keyword evidence="4" id="KW-1185">Reference proteome</keyword>
<dbReference type="SUPFAM" id="SSF56349">
    <property type="entry name" value="DNA breaking-rejoining enzymes"/>
    <property type="match status" value="1"/>
</dbReference>
<gene>
    <name evidence="3" type="ORF">SAMN04488564_10685</name>
</gene>
<keyword evidence="1" id="KW-0233">DNA recombination</keyword>
<evidence type="ECO:0008006" key="5">
    <source>
        <dbReference type="Google" id="ProtNLM"/>
    </source>
</evidence>
<reference evidence="4" key="1">
    <citation type="submission" date="2016-10" db="EMBL/GenBank/DDBJ databases">
        <authorList>
            <person name="Varghese N."/>
            <person name="Submissions S."/>
        </authorList>
    </citation>
    <scope>NUCLEOTIDE SEQUENCE [LARGE SCALE GENOMIC DNA]</scope>
    <source>
        <strain evidence="4">DSM 44232</strain>
    </source>
</reference>
<dbReference type="EMBL" id="FOYL01000006">
    <property type="protein sequence ID" value="SFR22166.1"/>
    <property type="molecule type" value="Genomic_DNA"/>
</dbReference>
<evidence type="ECO:0000313" key="4">
    <source>
        <dbReference type="Proteomes" id="UP000198583"/>
    </source>
</evidence>